<reference evidence="1" key="1">
    <citation type="submission" date="2018-02" db="EMBL/GenBank/DDBJ databases">
        <title>Rhizophora mucronata_Transcriptome.</title>
        <authorList>
            <person name="Meera S.P."/>
            <person name="Sreeshan A."/>
            <person name="Augustine A."/>
        </authorList>
    </citation>
    <scope>NUCLEOTIDE SEQUENCE</scope>
    <source>
        <tissue evidence="1">Leaf</tissue>
    </source>
</reference>
<proteinExistence type="predicted"/>
<dbReference type="EMBL" id="GGEC01076252">
    <property type="protein sequence ID" value="MBX56736.1"/>
    <property type="molecule type" value="Transcribed_RNA"/>
</dbReference>
<sequence>MSCFLIGCFYASNDFLIISKYKEYTSGKNIQ</sequence>
<dbReference type="AlphaFoldDB" id="A0A2P2PPR7"/>
<organism evidence="1">
    <name type="scientific">Rhizophora mucronata</name>
    <name type="common">Asiatic mangrove</name>
    <dbReference type="NCBI Taxonomy" id="61149"/>
    <lineage>
        <taxon>Eukaryota</taxon>
        <taxon>Viridiplantae</taxon>
        <taxon>Streptophyta</taxon>
        <taxon>Embryophyta</taxon>
        <taxon>Tracheophyta</taxon>
        <taxon>Spermatophyta</taxon>
        <taxon>Magnoliopsida</taxon>
        <taxon>eudicotyledons</taxon>
        <taxon>Gunneridae</taxon>
        <taxon>Pentapetalae</taxon>
        <taxon>rosids</taxon>
        <taxon>fabids</taxon>
        <taxon>Malpighiales</taxon>
        <taxon>Rhizophoraceae</taxon>
        <taxon>Rhizophora</taxon>
    </lineage>
</organism>
<evidence type="ECO:0000313" key="1">
    <source>
        <dbReference type="EMBL" id="MBX56736.1"/>
    </source>
</evidence>
<name>A0A2P2PPR7_RHIMU</name>
<accession>A0A2P2PPR7</accession>
<protein>
    <submittedName>
        <fullName evidence="1">Uncharacterized protein</fullName>
    </submittedName>
</protein>